<dbReference type="AlphaFoldDB" id="A0A198AHL8"/>
<dbReference type="EMBL" id="LYPB01000050">
    <property type="protein sequence ID" value="OAS20531.1"/>
    <property type="molecule type" value="Genomic_DNA"/>
</dbReference>
<dbReference type="Pfam" id="PF16363">
    <property type="entry name" value="GDP_Man_Dehyd"/>
    <property type="match status" value="1"/>
</dbReference>
<evidence type="ECO:0000259" key="1">
    <source>
        <dbReference type="Pfam" id="PF16363"/>
    </source>
</evidence>
<sequence>MMKQNMEVLGIARSEAFYNERKNDDFKCDILDKAKLKEILTSYSPDYIVHLAGPAFIPDSFINPLKTYEIIFNGTLNLLECVKELKLNSKILYVSSADVYGGNNNSVLVETEHYDPKSPYSAAKACSELLCRQFTNSYGLNTVIARPFNHTGPGQSIDFVCSSFAHQVATMVGQNEKILRTGNIDVKRDFLDVRDVVEAYIRLLMLGVNGETYNVSSGKAISLRDIIEILFREANINKYEIYIDPQKVRNNDIPVRIGESSKLRQLTGWFPKYSIEQTLADIFHYWKEKSLHADR</sequence>
<evidence type="ECO:0000313" key="2">
    <source>
        <dbReference type="EMBL" id="OAS20531.1"/>
    </source>
</evidence>
<protein>
    <recommendedName>
        <fullName evidence="1">NAD(P)-binding domain-containing protein</fullName>
    </recommendedName>
</protein>
<dbReference type="Gene3D" id="3.40.50.720">
    <property type="entry name" value="NAD(P)-binding Rossmann-like Domain"/>
    <property type="match status" value="1"/>
</dbReference>
<dbReference type="InterPro" id="IPR016040">
    <property type="entry name" value="NAD(P)-bd_dom"/>
</dbReference>
<reference evidence="2 3" key="1">
    <citation type="submission" date="2016-05" db="EMBL/GenBank/DDBJ databases">
        <title>Paenibacillus sp. 1ZS3-15 nov., isolated from the rhizosphere soil.</title>
        <authorList>
            <person name="Zhang X.X."/>
            <person name="Zhang J."/>
        </authorList>
    </citation>
    <scope>NUCLEOTIDE SEQUENCE [LARGE SCALE GENOMIC DNA]</scope>
    <source>
        <strain evidence="2 3">1ZS3-15</strain>
    </source>
</reference>
<feature type="domain" description="NAD(P)-binding" evidence="1">
    <location>
        <begin position="21"/>
        <end position="281"/>
    </location>
</feature>
<dbReference type="Proteomes" id="UP000078454">
    <property type="component" value="Unassembled WGS sequence"/>
</dbReference>
<dbReference type="InterPro" id="IPR036291">
    <property type="entry name" value="NAD(P)-bd_dom_sf"/>
</dbReference>
<comment type="caution">
    <text evidence="2">The sequence shown here is derived from an EMBL/GenBank/DDBJ whole genome shotgun (WGS) entry which is preliminary data.</text>
</comment>
<organism evidence="2 3">
    <name type="scientific">Paenibacillus oryzisoli</name>
    <dbReference type="NCBI Taxonomy" id="1850517"/>
    <lineage>
        <taxon>Bacteria</taxon>
        <taxon>Bacillati</taxon>
        <taxon>Bacillota</taxon>
        <taxon>Bacilli</taxon>
        <taxon>Bacillales</taxon>
        <taxon>Paenibacillaceae</taxon>
        <taxon>Paenibacillus</taxon>
    </lineage>
</organism>
<dbReference type="Gene3D" id="3.90.25.10">
    <property type="entry name" value="UDP-galactose 4-epimerase, domain 1"/>
    <property type="match status" value="1"/>
</dbReference>
<evidence type="ECO:0000313" key="3">
    <source>
        <dbReference type="Proteomes" id="UP000078454"/>
    </source>
</evidence>
<gene>
    <name evidence="2" type="ORF">A8708_18390</name>
</gene>
<proteinExistence type="predicted"/>
<dbReference type="SUPFAM" id="SSF51735">
    <property type="entry name" value="NAD(P)-binding Rossmann-fold domains"/>
    <property type="match status" value="1"/>
</dbReference>
<accession>A0A198AHL8</accession>
<dbReference type="STRING" id="1850517.A8708_18390"/>
<keyword evidence="3" id="KW-1185">Reference proteome</keyword>
<name>A0A198AHL8_9BACL</name>
<dbReference type="PANTHER" id="PTHR43000">
    <property type="entry name" value="DTDP-D-GLUCOSE 4,6-DEHYDRATASE-RELATED"/>
    <property type="match status" value="1"/>
</dbReference>